<dbReference type="InterPro" id="IPR019787">
    <property type="entry name" value="Znf_PHD-finger"/>
</dbReference>
<feature type="compositionally biased region" description="Basic and acidic residues" evidence="5">
    <location>
        <begin position="1209"/>
        <end position="1228"/>
    </location>
</feature>
<evidence type="ECO:0000256" key="1">
    <source>
        <dbReference type="ARBA" id="ARBA00022723"/>
    </source>
</evidence>
<dbReference type="CDD" id="cd16635">
    <property type="entry name" value="mRING-HC-C3HC3D_PHRF1"/>
    <property type="match status" value="1"/>
</dbReference>
<dbReference type="PROSITE" id="PS50016">
    <property type="entry name" value="ZF_PHD_2"/>
    <property type="match status" value="1"/>
</dbReference>
<feature type="region of interest" description="Disordered" evidence="5">
    <location>
        <begin position="535"/>
        <end position="555"/>
    </location>
</feature>
<dbReference type="SUPFAM" id="SSF57850">
    <property type="entry name" value="RING/U-box"/>
    <property type="match status" value="1"/>
</dbReference>
<feature type="compositionally biased region" description="Polar residues" evidence="5">
    <location>
        <begin position="90"/>
        <end position="117"/>
    </location>
</feature>
<dbReference type="InterPro" id="IPR013083">
    <property type="entry name" value="Znf_RING/FYVE/PHD"/>
</dbReference>
<dbReference type="InterPro" id="IPR001841">
    <property type="entry name" value="Znf_RING"/>
</dbReference>
<feature type="compositionally biased region" description="Low complexity" evidence="5">
    <location>
        <begin position="1717"/>
        <end position="1729"/>
    </location>
</feature>
<dbReference type="Gene3D" id="3.30.40.10">
    <property type="entry name" value="Zinc/RING finger domain, C3HC4 (zinc finger)"/>
    <property type="match status" value="2"/>
</dbReference>
<feature type="compositionally biased region" description="Basic and acidic residues" evidence="5">
    <location>
        <begin position="1262"/>
        <end position="1286"/>
    </location>
</feature>
<feature type="compositionally biased region" description="Basic residues" evidence="5">
    <location>
        <begin position="343"/>
        <end position="353"/>
    </location>
</feature>
<evidence type="ECO:0000259" key="6">
    <source>
        <dbReference type="PROSITE" id="PS50016"/>
    </source>
</evidence>
<feature type="compositionally biased region" description="Basic and acidic residues" evidence="5">
    <location>
        <begin position="542"/>
        <end position="555"/>
    </location>
</feature>
<feature type="compositionally biased region" description="Pro residues" evidence="5">
    <location>
        <begin position="688"/>
        <end position="702"/>
    </location>
</feature>
<dbReference type="PANTHER" id="PTHR12618:SF20">
    <property type="entry name" value="PHD AND RING FINGER DOMAIN-CONTAINING PROTEIN 1"/>
    <property type="match status" value="1"/>
</dbReference>
<evidence type="ECO:0000256" key="2">
    <source>
        <dbReference type="ARBA" id="ARBA00022771"/>
    </source>
</evidence>
<feature type="compositionally biased region" description="Polar residues" evidence="5">
    <location>
        <begin position="851"/>
        <end position="862"/>
    </location>
</feature>
<feature type="compositionally biased region" description="Basic and acidic residues" evidence="5">
    <location>
        <begin position="1753"/>
        <end position="1768"/>
    </location>
</feature>
<feature type="region of interest" description="Disordered" evidence="5">
    <location>
        <begin position="629"/>
        <end position="877"/>
    </location>
</feature>
<feature type="region of interest" description="Disordered" evidence="5">
    <location>
        <begin position="930"/>
        <end position="1010"/>
    </location>
</feature>
<feature type="compositionally biased region" description="Acidic residues" evidence="5">
    <location>
        <begin position="1230"/>
        <end position="1241"/>
    </location>
</feature>
<comment type="caution">
    <text evidence="8">The sequence shown here is derived from an EMBL/GenBank/DDBJ whole genome shotgun (WGS) entry which is preliminary data.</text>
</comment>
<evidence type="ECO:0000313" key="8">
    <source>
        <dbReference type="EMBL" id="CAG9562281.1"/>
    </source>
</evidence>
<dbReference type="SMART" id="SM00184">
    <property type="entry name" value="RING"/>
    <property type="match status" value="2"/>
</dbReference>
<evidence type="ECO:0000313" key="9">
    <source>
        <dbReference type="Proteomes" id="UP000789524"/>
    </source>
</evidence>
<feature type="compositionally biased region" description="Basic residues" evidence="5">
    <location>
        <begin position="1972"/>
        <end position="1986"/>
    </location>
</feature>
<feature type="compositionally biased region" description="Low complexity" evidence="5">
    <location>
        <begin position="1519"/>
        <end position="1531"/>
    </location>
</feature>
<feature type="compositionally biased region" description="Basic and acidic residues" evidence="5">
    <location>
        <begin position="1359"/>
        <end position="1392"/>
    </location>
</feature>
<feature type="compositionally biased region" description="Basic residues" evidence="5">
    <location>
        <begin position="1585"/>
        <end position="1597"/>
    </location>
</feature>
<organism evidence="8 9">
    <name type="scientific">Danaus chrysippus</name>
    <name type="common">African queen</name>
    <dbReference type="NCBI Taxonomy" id="151541"/>
    <lineage>
        <taxon>Eukaryota</taxon>
        <taxon>Metazoa</taxon>
        <taxon>Ecdysozoa</taxon>
        <taxon>Arthropoda</taxon>
        <taxon>Hexapoda</taxon>
        <taxon>Insecta</taxon>
        <taxon>Pterygota</taxon>
        <taxon>Neoptera</taxon>
        <taxon>Endopterygota</taxon>
        <taxon>Lepidoptera</taxon>
        <taxon>Glossata</taxon>
        <taxon>Ditrysia</taxon>
        <taxon>Papilionoidea</taxon>
        <taxon>Nymphalidae</taxon>
        <taxon>Danainae</taxon>
        <taxon>Danaini</taxon>
        <taxon>Danaina</taxon>
        <taxon>Danaus</taxon>
        <taxon>Anosia</taxon>
    </lineage>
</organism>
<evidence type="ECO:0000256" key="4">
    <source>
        <dbReference type="PROSITE-ProRule" id="PRU00175"/>
    </source>
</evidence>
<dbReference type="PROSITE" id="PS00518">
    <property type="entry name" value="ZF_RING_1"/>
    <property type="match status" value="1"/>
</dbReference>
<feature type="domain" description="PHD-type" evidence="6">
    <location>
        <begin position="200"/>
        <end position="250"/>
    </location>
</feature>
<keyword evidence="3" id="KW-0862">Zinc</keyword>
<feature type="domain" description="RING-type" evidence="7">
    <location>
        <begin position="120"/>
        <end position="161"/>
    </location>
</feature>
<feature type="compositionally biased region" description="Basic residues" evidence="5">
    <location>
        <begin position="1560"/>
        <end position="1577"/>
    </location>
</feature>
<feature type="region of interest" description="Disordered" evidence="5">
    <location>
        <begin position="891"/>
        <end position="917"/>
    </location>
</feature>
<dbReference type="InterPro" id="IPR017907">
    <property type="entry name" value="Znf_RING_CS"/>
</dbReference>
<feature type="region of interest" description="Disordered" evidence="5">
    <location>
        <begin position="1029"/>
        <end position="1988"/>
    </location>
</feature>
<dbReference type="InterPro" id="IPR057031">
    <property type="entry name" value="SFR19-like_C"/>
</dbReference>
<feature type="compositionally biased region" description="Low complexity" evidence="5">
    <location>
        <begin position="1490"/>
        <end position="1499"/>
    </location>
</feature>
<dbReference type="CDD" id="cd15543">
    <property type="entry name" value="PHD_RSF1"/>
    <property type="match status" value="1"/>
</dbReference>
<dbReference type="InterPro" id="IPR011011">
    <property type="entry name" value="Znf_FYVE_PHD"/>
</dbReference>
<feature type="compositionally biased region" description="Pro residues" evidence="5">
    <location>
        <begin position="828"/>
        <end position="845"/>
    </location>
</feature>
<feature type="compositionally biased region" description="Basic and acidic residues" evidence="5">
    <location>
        <begin position="966"/>
        <end position="998"/>
    </location>
</feature>
<feature type="compositionally biased region" description="Basic and acidic residues" evidence="5">
    <location>
        <begin position="1797"/>
        <end position="1812"/>
    </location>
</feature>
<dbReference type="PROSITE" id="PS01359">
    <property type="entry name" value="ZF_PHD_1"/>
    <property type="match status" value="1"/>
</dbReference>
<accession>A0A8J2VRW7</accession>
<proteinExistence type="predicted"/>
<dbReference type="InterPro" id="IPR019786">
    <property type="entry name" value="Zinc_finger_PHD-type_CS"/>
</dbReference>
<feature type="compositionally biased region" description="Low complexity" evidence="5">
    <location>
        <begin position="1822"/>
        <end position="1841"/>
    </location>
</feature>
<name>A0A8J2VRW7_9NEOP</name>
<keyword evidence="9" id="KW-1185">Reference proteome</keyword>
<dbReference type="PROSITE" id="PS50089">
    <property type="entry name" value="ZF_RING_2"/>
    <property type="match status" value="1"/>
</dbReference>
<dbReference type="EMBL" id="CAKASE010000048">
    <property type="protein sequence ID" value="CAG9562281.1"/>
    <property type="molecule type" value="Genomic_DNA"/>
</dbReference>
<protein>
    <submittedName>
        <fullName evidence="8">(African queen) hypothetical protein</fullName>
    </submittedName>
</protein>
<feature type="compositionally biased region" description="Basic and acidic residues" evidence="5">
    <location>
        <begin position="1294"/>
        <end position="1351"/>
    </location>
</feature>
<feature type="compositionally biased region" description="Basic and acidic residues" evidence="5">
    <location>
        <begin position="782"/>
        <end position="820"/>
    </location>
</feature>
<gene>
    <name evidence="8" type="ORF">DCHRY22_LOCUS3644</name>
</gene>
<feature type="compositionally biased region" description="Polar residues" evidence="5">
    <location>
        <begin position="893"/>
        <end position="903"/>
    </location>
</feature>
<feature type="region of interest" description="Disordered" evidence="5">
    <location>
        <begin position="23"/>
        <end position="117"/>
    </location>
</feature>
<evidence type="ECO:0000256" key="3">
    <source>
        <dbReference type="ARBA" id="ARBA00022833"/>
    </source>
</evidence>
<dbReference type="Proteomes" id="UP000789524">
    <property type="component" value="Unassembled WGS sequence"/>
</dbReference>
<dbReference type="Pfam" id="PF23030">
    <property type="entry name" value="SCAF11-like_C"/>
    <property type="match status" value="1"/>
</dbReference>
<feature type="region of interest" description="Disordered" evidence="5">
    <location>
        <begin position="277"/>
        <end position="353"/>
    </location>
</feature>
<feature type="compositionally biased region" description="Basic residues" evidence="5">
    <location>
        <begin position="1500"/>
        <end position="1512"/>
    </location>
</feature>
<feature type="compositionally biased region" description="Pro residues" evidence="5">
    <location>
        <begin position="1618"/>
        <end position="1643"/>
    </location>
</feature>
<keyword evidence="1" id="KW-0479">Metal-binding</keyword>
<feature type="compositionally biased region" description="Basic and acidic residues" evidence="5">
    <location>
        <begin position="1648"/>
        <end position="1661"/>
    </location>
</feature>
<feature type="compositionally biased region" description="Low complexity" evidence="5">
    <location>
        <begin position="50"/>
        <end position="65"/>
    </location>
</feature>
<feature type="compositionally biased region" description="Basic and acidic residues" evidence="5">
    <location>
        <begin position="1690"/>
        <end position="1700"/>
    </location>
</feature>
<dbReference type="InterPro" id="IPR001965">
    <property type="entry name" value="Znf_PHD"/>
</dbReference>
<dbReference type="InterPro" id="IPR047157">
    <property type="entry name" value="PHRF1/Atg35"/>
</dbReference>
<keyword evidence="2 4" id="KW-0863">Zinc-finger</keyword>
<feature type="compositionally biased region" description="Basic residues" evidence="5">
    <location>
        <begin position="1701"/>
        <end position="1716"/>
    </location>
</feature>
<feature type="compositionally biased region" description="Basic and acidic residues" evidence="5">
    <location>
        <begin position="1110"/>
        <end position="1192"/>
    </location>
</feature>
<feature type="compositionally biased region" description="Low complexity" evidence="5">
    <location>
        <begin position="299"/>
        <end position="342"/>
    </location>
</feature>
<evidence type="ECO:0000256" key="5">
    <source>
        <dbReference type="SAM" id="MobiDB-lite"/>
    </source>
</evidence>
<dbReference type="GO" id="GO:0008270">
    <property type="term" value="F:zinc ion binding"/>
    <property type="evidence" value="ECO:0007669"/>
    <property type="project" value="UniProtKB-KW"/>
</dbReference>
<evidence type="ECO:0000259" key="7">
    <source>
        <dbReference type="PROSITE" id="PS50089"/>
    </source>
</evidence>
<feature type="compositionally biased region" description="Basic residues" evidence="5">
    <location>
        <begin position="1479"/>
        <end position="1489"/>
    </location>
</feature>
<feature type="compositionally biased region" description="Acidic residues" evidence="5">
    <location>
        <begin position="947"/>
        <end position="957"/>
    </location>
</feature>
<feature type="compositionally biased region" description="Basic residues" evidence="5">
    <location>
        <begin position="1430"/>
        <end position="1471"/>
    </location>
</feature>
<dbReference type="SMART" id="SM00249">
    <property type="entry name" value="PHD"/>
    <property type="match status" value="1"/>
</dbReference>
<reference evidence="8" key="1">
    <citation type="submission" date="2021-09" db="EMBL/GenBank/DDBJ databases">
        <authorList>
            <person name="Martin H S."/>
        </authorList>
    </citation>
    <scope>NUCLEOTIDE SEQUENCE</scope>
</reference>
<feature type="compositionally biased region" description="Pro residues" evidence="5">
    <location>
        <begin position="1892"/>
        <end position="1904"/>
    </location>
</feature>
<feature type="compositionally biased region" description="Low complexity" evidence="5">
    <location>
        <begin position="766"/>
        <end position="775"/>
    </location>
</feature>
<dbReference type="OrthoDB" id="1935339at2759"/>
<dbReference type="SUPFAM" id="SSF57903">
    <property type="entry name" value="FYVE/PHD zinc finger"/>
    <property type="match status" value="1"/>
</dbReference>
<sequence>MSEEGGDESPVWLKRKIKKVVVLSATSDSDSDESVGVAGTRRKRLRVISDGEASDSSGSSVVCAGSRRRRILPKLRDSDAESDSSDWATDRSNPPKTNVSTNKTNSGFASDSSEGNSDKCSICLMRFTNQEIGTPEICEHIFCLDCITEWSKNVNTCPVDRLTFNSIIVRTCIGGRVLRTETVRTVQRSSSVEALVVEDPTICEICRSMESEETMLLCDGCDLGFHMHCLSPPLLEVPADQWLCPNCFVDIDNDQELMDAINLSEVEDLFDGIIEFDLPTGPRPTPLRQPRNVRRSSRNVRSGEQPSTSSGSHTNNGNELPTTSQATRSTLRTTTRSINRRPTTTRRRKYKRRRTKTVIIEYEVQENGKFPITRKIKRRVKKRRVKKRQPRTAARRSYVRASVQAKLASQRTQRQEVSSVTLASRGVKDLTVHRHRAGIPSLSLLGNPNELDYFSDEDNTVSEDASTAVAVRPSSNIFSAYRQARRKIVSVPSPPHASSAPDLLSNILESQTLLHSKNSLVSITVDGNINIKLQTKKQSQQKKTDTETKEDDKLDLSKAKEAVKCAPSYPGQGRGGGGWGGGGGYRGGYGRDTHHANGGFNRGGYDAGYGAPGYQGRAAGYGGYQNSGMRRDEPDYYEPFPRRPQQFTNADDSYYDRARRPVMDNGRGGFSNHHRSDGGRYSGAPGWPSAPAPPGPSAGPPPHARHSFGGFENPVDMRMTDRQMPQSNPTVDMFSGIVPHQDKPQPPSYRPHAEPPAFRSSPEPHPFQSPSQQQSFGYQKTSEVEKSEDERSDPGLIIDTEKYDPTEPTRDEDSGEEDKTALGSHAPHAPPAPPAPQVPPAPPSPQHKSYEPQSTADESVQNILAGIDPGTMNVPPSVLDSALRQVLKEHRNLISSPGLNTNRDGSEDESDGECPNFSIYSAASVHIANYVNDLPDEPPPEPRPTEGLEDLVQEDDDTPPHTSPAHNKDAEDKKGDVGRTHGNNEKRKSEEEYKEKVSKRCPITTNTRNPIKIKLNTPSLIKRQVSLYDEEDASQDAGLEEKLDVNTKTNENKLNVKHDSPKKEHLDTTLVKNKETTLSEEDSQPSERVQELKQSCKRKSFEETSSTPSKEIKENDGSRVTNKERKQSPSKSNKESHDNNIDEVAKHGDDTSGSEIKRECKVDHSSDVEPNKDTRISNENDHKLDDNVEKMTESISETEDERSYTPCLDENKSNKDASFDNDRDKGLEGLETEMISEDEGNEMFSENERAPSNGSGASPVRTRTEEGQAHEKKEASKKTTAREENVKKKKKKDSKKETKDKDKGKNKKKTEITFKKLSKSGKERNYRERDRDKGEKKSGRDRRDSGDNDVRQRRRKEKRKDLQRYDVRSLVTEKRRKLKDPFGRDVSPRERSPSLSPPERSPSPAGRRDLSPRRTPTRLRRDPSPVPASRSRRSPSRVRRSHSRIRRSSSKTRRSHSRPRRSFSRGRKSPSRPRASPLRLKRSVSRGRRSPSAPRQAASRSRRSPNLRKSPSRRNSVIRGRTSSRGRTSPGRGRRSAARRSPSPRVGSRRSPARSPARSPIRRKRRRSSSRPARRRSATGSPPRRTVKKKKRERSTRRVPPAASPERKRRRSESARPAPAPPSPASRPPSPRTPSPEPAPSPLPLEEVPERPERRRRDPERHRRRLRDAPGPSKEVFTSGDNILVSVSFKEQERGEESERRRRRETRRERRRRRRAAVPPEVEVAKPVAIIDLDRSPFRELTPSPKNVIVLSDSDHGEREAGEEKPPVEEVPAEAPTLGPKTPPEPLAPEPAAAAPPEREHTPPEAEPHSPDAYDPFEPTRSASASPGSGASAASAASPAPAAAPSPPRTLITLEAAQRSNLSADEVIDRRPLSPVEKVMALLQSTRDESPEPPPGAPEPPPAPRIVLPSPTRVPPKLFPGKPSPIKSNPVKPMQVSRLPRPPPPSLLPDAGSSPYSPGSSDFGELFEPPTRRPRTAPRHERKRGKTQVDVRIDDDNLMILDELPSSAVAMQVKSKYLKKLNRQERVVEEVKLVLKPHYNKKRVTKEEYKDILRRAVPKICHNKSGEINPTKIQALVEAYVKKFRKKHKLGVV</sequence>
<feature type="compositionally biased region" description="Basic and acidic residues" evidence="5">
    <location>
        <begin position="1039"/>
        <end position="1077"/>
    </location>
</feature>
<dbReference type="PANTHER" id="PTHR12618">
    <property type="entry name" value="PHD AND RING FINGER DOMAIN-CONTAINING PROTEIN 1"/>
    <property type="match status" value="1"/>
</dbReference>
<dbReference type="Pfam" id="PF00628">
    <property type="entry name" value="PHD"/>
    <property type="match status" value="1"/>
</dbReference>
<dbReference type="Pfam" id="PF13639">
    <property type="entry name" value="zf-RING_2"/>
    <property type="match status" value="1"/>
</dbReference>